<proteinExistence type="inferred from homology"/>
<evidence type="ECO:0000256" key="3">
    <source>
        <dbReference type="ARBA" id="ARBA00022452"/>
    </source>
</evidence>
<dbReference type="AlphaFoldDB" id="A0A2G5FFT6"/>
<sequence>MKTTNTALVLLVGACNLAWANGESEGVVLPDTTTYATEGRALTADNTEQARHAIQRTPGSVAVVEDAAFKNGPAQTIKDVLGWVPGVFAQPRFGDDARVSIRGSGLSRNYGNRGINVYMDGIPINTSDGLVDLFEIDPTAYRHVEVYKGANALRYGANALGGAINFVTPTGHDASPFAARIDAGSFGYRKSQASTGGVSGPFDYFVTGSVQRFDGYRDHSDGRQNRMSGNVGYRFSDDVETRFYLSASEIKQRLPGEVDKAAALKSPRRASAEFERLDQQRNIDAVRVANKTTFRFDDTLLDVGVFGVQRHVMHPIYQWLDYNVYDYGGFMRVTDEGMIGDYRNRLIAGVNLHNGKIDNKQYLNLGNAVKGDLASSNIDKSKNASAYVENSFFIRSDLALIAGAQFQHSVRDRRDRFLSDGDQSGRRSYDHFSPKIGVLWDVDASWQVFANVSRSAEVPTYDANSFASPASTSVQAQTATTYEVGSRGQREDFNWDIALYRAEIDNELQCLTTAPWSPCSVVNADSTVHQGLELGFGLALLRSSLSQGDSLWFNTAYTYSDFFFDNDERYGNNELPGVPKHHVRAELLYKHPSGVYAGPNIEWVPDGYYADNANQMTTDRYTLINFKLGYEAGGGWSGYLEGRNLADTRYIANVAIAGSATEASELYNPGTGRALYAGVQFQW</sequence>
<dbReference type="InterPro" id="IPR000531">
    <property type="entry name" value="Beta-barrel_TonB"/>
</dbReference>
<dbReference type="Gene3D" id="2.170.130.10">
    <property type="entry name" value="TonB-dependent receptor, plug domain"/>
    <property type="match status" value="1"/>
</dbReference>
<feature type="signal peptide" evidence="10">
    <location>
        <begin position="1"/>
        <end position="20"/>
    </location>
</feature>
<evidence type="ECO:0000256" key="4">
    <source>
        <dbReference type="ARBA" id="ARBA00022692"/>
    </source>
</evidence>
<dbReference type="Pfam" id="PF00593">
    <property type="entry name" value="TonB_dep_Rec_b-barrel"/>
    <property type="match status" value="1"/>
</dbReference>
<dbReference type="Gene3D" id="2.40.170.20">
    <property type="entry name" value="TonB-dependent receptor, beta-barrel domain"/>
    <property type="match status" value="1"/>
</dbReference>
<evidence type="ECO:0000256" key="6">
    <source>
        <dbReference type="ARBA" id="ARBA00023136"/>
    </source>
</evidence>
<dbReference type="CDD" id="cd01347">
    <property type="entry name" value="ligand_gated_channel"/>
    <property type="match status" value="1"/>
</dbReference>
<dbReference type="Pfam" id="PF07715">
    <property type="entry name" value="Plug"/>
    <property type="match status" value="1"/>
</dbReference>
<dbReference type="EMBL" id="NIQU01000008">
    <property type="protein sequence ID" value="PIA66843.1"/>
    <property type="molecule type" value="Genomic_DNA"/>
</dbReference>
<dbReference type="GO" id="GO:0044718">
    <property type="term" value="P:siderophore transmembrane transport"/>
    <property type="evidence" value="ECO:0007669"/>
    <property type="project" value="TreeGrafter"/>
</dbReference>
<dbReference type="InterPro" id="IPR037066">
    <property type="entry name" value="Plug_dom_sf"/>
</dbReference>
<dbReference type="RefSeq" id="WP_099526190.1">
    <property type="nucleotide sequence ID" value="NZ_NIQU01000008.1"/>
</dbReference>
<comment type="caution">
    <text evidence="13">The sequence shown here is derived from an EMBL/GenBank/DDBJ whole genome shotgun (WGS) entry which is preliminary data.</text>
</comment>
<dbReference type="GO" id="GO:0009279">
    <property type="term" value="C:cell outer membrane"/>
    <property type="evidence" value="ECO:0007669"/>
    <property type="project" value="UniProtKB-SubCell"/>
</dbReference>
<evidence type="ECO:0000259" key="12">
    <source>
        <dbReference type="Pfam" id="PF07715"/>
    </source>
</evidence>
<evidence type="ECO:0000259" key="11">
    <source>
        <dbReference type="Pfam" id="PF00593"/>
    </source>
</evidence>
<keyword evidence="3 8" id="KW-1134">Transmembrane beta strand</keyword>
<evidence type="ECO:0000256" key="1">
    <source>
        <dbReference type="ARBA" id="ARBA00004571"/>
    </source>
</evidence>
<organism evidence="13 14">
    <name type="scientific">Pseudomonas sediminis</name>
    <dbReference type="NCBI Taxonomy" id="1691904"/>
    <lineage>
        <taxon>Bacteria</taxon>
        <taxon>Pseudomonadati</taxon>
        <taxon>Pseudomonadota</taxon>
        <taxon>Gammaproteobacteria</taxon>
        <taxon>Pseudomonadales</taxon>
        <taxon>Pseudomonadaceae</taxon>
        <taxon>Pseudomonas</taxon>
    </lineage>
</organism>
<feature type="chain" id="PRO_5013586091" evidence="10">
    <location>
        <begin position="21"/>
        <end position="683"/>
    </location>
</feature>
<evidence type="ECO:0000256" key="5">
    <source>
        <dbReference type="ARBA" id="ARBA00023077"/>
    </source>
</evidence>
<keyword evidence="10" id="KW-0732">Signal</keyword>
<keyword evidence="2 8" id="KW-0813">Transport</keyword>
<gene>
    <name evidence="13" type="ORF">CDO35_18820</name>
</gene>
<dbReference type="Proteomes" id="UP000229504">
    <property type="component" value="Unassembled WGS sequence"/>
</dbReference>
<dbReference type="InterPro" id="IPR012910">
    <property type="entry name" value="Plug_dom"/>
</dbReference>
<dbReference type="PROSITE" id="PS51257">
    <property type="entry name" value="PROKAR_LIPOPROTEIN"/>
    <property type="match status" value="1"/>
</dbReference>
<dbReference type="PANTHER" id="PTHR30069">
    <property type="entry name" value="TONB-DEPENDENT OUTER MEMBRANE RECEPTOR"/>
    <property type="match status" value="1"/>
</dbReference>
<keyword evidence="6 8" id="KW-0472">Membrane</keyword>
<name>A0A2G5FFT6_9PSED</name>
<evidence type="ECO:0000256" key="10">
    <source>
        <dbReference type="SAM" id="SignalP"/>
    </source>
</evidence>
<evidence type="ECO:0000256" key="8">
    <source>
        <dbReference type="PROSITE-ProRule" id="PRU01360"/>
    </source>
</evidence>
<dbReference type="SUPFAM" id="SSF56935">
    <property type="entry name" value="Porins"/>
    <property type="match status" value="1"/>
</dbReference>
<dbReference type="PROSITE" id="PS52016">
    <property type="entry name" value="TONB_DEPENDENT_REC_3"/>
    <property type="match status" value="1"/>
</dbReference>
<evidence type="ECO:0000256" key="9">
    <source>
        <dbReference type="RuleBase" id="RU003357"/>
    </source>
</evidence>
<comment type="similarity">
    <text evidence="8 9">Belongs to the TonB-dependent receptor family.</text>
</comment>
<dbReference type="InterPro" id="IPR039426">
    <property type="entry name" value="TonB-dep_rcpt-like"/>
</dbReference>
<protein>
    <submittedName>
        <fullName evidence="13">TonB-dependent receptor</fullName>
    </submittedName>
</protein>
<dbReference type="PANTHER" id="PTHR30069:SF28">
    <property type="entry name" value="TONB-DEPENDENT RECEPTOR YNCD-RELATED"/>
    <property type="match status" value="1"/>
</dbReference>
<keyword evidence="4 8" id="KW-0812">Transmembrane</keyword>
<evidence type="ECO:0000256" key="2">
    <source>
        <dbReference type="ARBA" id="ARBA00022448"/>
    </source>
</evidence>
<reference evidence="14" key="1">
    <citation type="submission" date="2017-06" db="EMBL/GenBank/DDBJ databases">
        <authorList>
            <person name="Rastogi G."/>
            <person name="Vaishampayan P."/>
            <person name="Seuylemezian A."/>
        </authorList>
    </citation>
    <scope>NUCLEOTIDE SEQUENCE [LARGE SCALE GENOMIC DNA]</scope>
    <source>
        <strain evidence="14">PI11</strain>
    </source>
</reference>
<keyword evidence="5 9" id="KW-0798">TonB box</keyword>
<evidence type="ECO:0000313" key="13">
    <source>
        <dbReference type="EMBL" id="PIA66843.1"/>
    </source>
</evidence>
<feature type="domain" description="TonB-dependent receptor-like beta-barrel" evidence="11">
    <location>
        <begin position="198"/>
        <end position="645"/>
    </location>
</feature>
<accession>A0A2G5FFT6</accession>
<evidence type="ECO:0000256" key="7">
    <source>
        <dbReference type="ARBA" id="ARBA00023237"/>
    </source>
</evidence>
<keyword evidence="13" id="KW-0675">Receptor</keyword>
<feature type="domain" description="TonB-dependent receptor plug" evidence="12">
    <location>
        <begin position="54"/>
        <end position="163"/>
    </location>
</feature>
<evidence type="ECO:0000313" key="14">
    <source>
        <dbReference type="Proteomes" id="UP000229504"/>
    </source>
</evidence>
<dbReference type="GO" id="GO:0015344">
    <property type="term" value="F:siderophore uptake transmembrane transporter activity"/>
    <property type="evidence" value="ECO:0007669"/>
    <property type="project" value="TreeGrafter"/>
</dbReference>
<keyword evidence="7 8" id="KW-0998">Cell outer membrane</keyword>
<comment type="subcellular location">
    <subcellularLocation>
        <location evidence="1 8">Cell outer membrane</location>
        <topology evidence="1 8">Multi-pass membrane protein</topology>
    </subcellularLocation>
</comment>
<dbReference type="InterPro" id="IPR036942">
    <property type="entry name" value="Beta-barrel_TonB_sf"/>
</dbReference>